<dbReference type="STRING" id="1616788.AR543_06755"/>
<evidence type="ECO:0000259" key="1">
    <source>
        <dbReference type="Pfam" id="PF10057"/>
    </source>
</evidence>
<organism evidence="2 3">
    <name type="scientific">Paenibacillus bovis</name>
    <dbReference type="NCBI Taxonomy" id="1616788"/>
    <lineage>
        <taxon>Bacteria</taxon>
        <taxon>Bacillati</taxon>
        <taxon>Bacillota</taxon>
        <taxon>Bacilli</taxon>
        <taxon>Bacillales</taxon>
        <taxon>Paenibacillaceae</taxon>
        <taxon>Paenibacillus</taxon>
    </lineage>
</organism>
<reference evidence="2 3" key="2">
    <citation type="journal article" date="2016" name="Int. J. Syst. Evol. Microbiol.">
        <title>Paenibacillus bovis sp. nov., isolated from raw yak (Bos grunniens) milk.</title>
        <authorList>
            <person name="Gao C."/>
            <person name="Han J."/>
            <person name="Liu Z."/>
            <person name="Xu X."/>
            <person name="Hang F."/>
            <person name="Wu Z."/>
        </authorList>
    </citation>
    <scope>NUCLEOTIDE SEQUENCE [LARGE SCALE GENOMIC DNA]</scope>
    <source>
        <strain evidence="2 3">BD3526</strain>
    </source>
</reference>
<dbReference type="KEGG" id="pbv:AR543_06755"/>
<evidence type="ECO:0000313" key="3">
    <source>
        <dbReference type="Proteomes" id="UP000078148"/>
    </source>
</evidence>
<dbReference type="Pfam" id="PF10057">
    <property type="entry name" value="MpsC"/>
    <property type="match status" value="1"/>
</dbReference>
<sequence length="225" mass="26670">MNHKNIITQATSYTTKLLRNRFGKGPESVSIYLCDRCIVLHLKNFLSPVEKFLLSQEEEQAFRHTRELIMKSLLPELRTFLHEKLQLEVKDMHYDWGLYNASGVVVGLLRTDREMTLDYPGKEELHQQVIGVTSELQKPPEWIDSWWINPRTLFIFRQGLTILLEKEFIGLGFENMLRMTKGKLEKTLLEEHVQVEQIFHKKVSDLYVDWSFDHDHSMIIYTFEN</sequence>
<gene>
    <name evidence="2" type="ORF">AR543_06755</name>
</gene>
<accession>A0A172ZDW7</accession>
<protein>
    <recommendedName>
        <fullName evidence="1">Na+-translocating membrane potential-generating system MpsC domain-containing protein</fullName>
    </recommendedName>
</protein>
<dbReference type="RefSeq" id="WP_060532932.1">
    <property type="nucleotide sequence ID" value="NZ_CP013023.1"/>
</dbReference>
<reference evidence="3" key="1">
    <citation type="submission" date="2015-10" db="EMBL/GenBank/DDBJ databases">
        <title>Genome of Paenibacillus bovis sp. nov.</title>
        <authorList>
            <person name="Wu Z."/>
            <person name="Gao C."/>
            <person name="Liu Z."/>
            <person name="Zheng H."/>
        </authorList>
    </citation>
    <scope>NUCLEOTIDE SEQUENCE [LARGE SCALE GENOMIC DNA]</scope>
    <source>
        <strain evidence="3">BD3526</strain>
    </source>
</reference>
<dbReference type="OrthoDB" id="2677857at2"/>
<dbReference type="EMBL" id="CP013023">
    <property type="protein sequence ID" value="ANF95729.1"/>
    <property type="molecule type" value="Genomic_DNA"/>
</dbReference>
<proteinExistence type="predicted"/>
<dbReference type="Proteomes" id="UP000078148">
    <property type="component" value="Chromosome"/>
</dbReference>
<evidence type="ECO:0000313" key="2">
    <source>
        <dbReference type="EMBL" id="ANF95729.1"/>
    </source>
</evidence>
<name>A0A172ZDW7_9BACL</name>
<dbReference type="AlphaFoldDB" id="A0A172ZDW7"/>
<keyword evidence="3" id="KW-1185">Reference proteome</keyword>
<feature type="domain" description="Na+-translocating membrane potential-generating system MpsC" evidence="1">
    <location>
        <begin position="11"/>
        <end position="108"/>
    </location>
</feature>
<dbReference type="InterPro" id="IPR018745">
    <property type="entry name" value="MpsC"/>
</dbReference>